<dbReference type="Proteomes" id="UP000194159">
    <property type="component" value="Plasmid pRetNXC12c"/>
</dbReference>
<evidence type="ECO:0000256" key="3">
    <source>
        <dbReference type="ARBA" id="ARBA00023163"/>
    </source>
</evidence>
<dbReference type="InterPro" id="IPR001647">
    <property type="entry name" value="HTH_TetR"/>
</dbReference>
<evidence type="ECO:0000259" key="5">
    <source>
        <dbReference type="PROSITE" id="PS50977"/>
    </source>
</evidence>
<dbReference type="InterPro" id="IPR009057">
    <property type="entry name" value="Homeodomain-like_sf"/>
</dbReference>
<protein>
    <submittedName>
        <fullName evidence="6">TetR family transcriptional regulator protein</fullName>
    </submittedName>
</protein>
<dbReference type="EMBL" id="CP020909">
    <property type="protein sequence ID" value="ARQ13033.1"/>
    <property type="molecule type" value="Genomic_DNA"/>
</dbReference>
<feature type="domain" description="HTH tetR-type" evidence="5">
    <location>
        <begin position="21"/>
        <end position="81"/>
    </location>
</feature>
<name>A0AAN1EMS2_RHIET</name>
<dbReference type="GO" id="GO:0003700">
    <property type="term" value="F:DNA-binding transcription factor activity"/>
    <property type="evidence" value="ECO:0007669"/>
    <property type="project" value="TreeGrafter"/>
</dbReference>
<dbReference type="InterPro" id="IPR050109">
    <property type="entry name" value="HTH-type_TetR-like_transc_reg"/>
</dbReference>
<feature type="DNA-binding region" description="H-T-H motif" evidence="4">
    <location>
        <begin position="44"/>
        <end position="63"/>
    </location>
</feature>
<gene>
    <name evidence="6" type="ORF">NXC12_PC00395</name>
</gene>
<evidence type="ECO:0000256" key="2">
    <source>
        <dbReference type="ARBA" id="ARBA00023125"/>
    </source>
</evidence>
<dbReference type="RefSeq" id="WP_086083540.1">
    <property type="nucleotide sequence ID" value="NZ_CP020909.1"/>
</dbReference>
<keyword evidence="3" id="KW-0804">Transcription</keyword>
<dbReference type="PRINTS" id="PR00455">
    <property type="entry name" value="HTHTETR"/>
</dbReference>
<geneLocation type="plasmid" evidence="7">
    <name>pretnxc12c</name>
</geneLocation>
<dbReference type="PANTHER" id="PTHR30055">
    <property type="entry name" value="HTH-TYPE TRANSCRIPTIONAL REGULATOR RUTR"/>
    <property type="match status" value="1"/>
</dbReference>
<evidence type="ECO:0000256" key="1">
    <source>
        <dbReference type="ARBA" id="ARBA00023015"/>
    </source>
</evidence>
<dbReference type="SUPFAM" id="SSF46689">
    <property type="entry name" value="Homeodomain-like"/>
    <property type="match status" value="1"/>
</dbReference>
<evidence type="ECO:0000313" key="7">
    <source>
        <dbReference type="Proteomes" id="UP000194159"/>
    </source>
</evidence>
<dbReference type="GO" id="GO:0000976">
    <property type="term" value="F:transcription cis-regulatory region binding"/>
    <property type="evidence" value="ECO:0007669"/>
    <property type="project" value="TreeGrafter"/>
</dbReference>
<proteinExistence type="predicted"/>
<sequence>MSGSAGSTRKYSSPLREQQALETRERILRATLDLLNINPFGDISMNDVAKSAGVERRTVFRHFATKEALFDAFWIFINEGMNARTLPSTLDELVHAPIETFQQFDKNQGVIRASIHTPAGYAMRMRTITARRKAFKECFRAADMEPASENGKRAEALFHLLYSAGAWEILKDYAGLTGQEAGEVASWAMQVILKATKPDAGSNLFNGE</sequence>
<keyword evidence="6" id="KW-0614">Plasmid</keyword>
<dbReference type="PROSITE" id="PS50977">
    <property type="entry name" value="HTH_TETR_2"/>
    <property type="match status" value="1"/>
</dbReference>
<organism evidence="6 7">
    <name type="scientific">Rhizobium etli</name>
    <dbReference type="NCBI Taxonomy" id="29449"/>
    <lineage>
        <taxon>Bacteria</taxon>
        <taxon>Pseudomonadati</taxon>
        <taxon>Pseudomonadota</taxon>
        <taxon>Alphaproteobacteria</taxon>
        <taxon>Hyphomicrobiales</taxon>
        <taxon>Rhizobiaceae</taxon>
        <taxon>Rhizobium/Agrobacterium group</taxon>
        <taxon>Rhizobium</taxon>
    </lineage>
</organism>
<evidence type="ECO:0000256" key="4">
    <source>
        <dbReference type="PROSITE-ProRule" id="PRU00335"/>
    </source>
</evidence>
<dbReference type="Gene3D" id="1.10.357.10">
    <property type="entry name" value="Tetracycline Repressor, domain 2"/>
    <property type="match status" value="1"/>
</dbReference>
<reference evidence="6 7" key="1">
    <citation type="submission" date="2017-04" db="EMBL/GenBank/DDBJ databases">
        <title>Complete genome sequences of Rhizobium genomic linages associated to common bean (phaseolus vulgaris).</title>
        <authorList>
            <person name="Santamaria R.I."/>
            <person name="Bustos P."/>
            <person name="Perez-Carrascal O."/>
            <person name="Martinez-Flores I."/>
            <person name="Juarez S."/>
            <person name="Lozano L."/>
            <person name="Miranda F."/>
            <person name="Vinuesa P."/>
            <person name="Martinez-Romero E."/>
            <person name="Cevallos M.A."/>
            <person name="Romero D."/>
            <person name="Davila G."/>
            <person name="Gonzalez V."/>
        </authorList>
    </citation>
    <scope>NUCLEOTIDE SEQUENCE [LARGE SCALE GENOMIC DNA]</scope>
    <source>
        <strain evidence="6 7">NXC12</strain>
        <plasmid evidence="7">pretnxc12c</plasmid>
    </source>
</reference>
<dbReference type="AlphaFoldDB" id="A0AAN1EMS2"/>
<keyword evidence="1" id="KW-0805">Transcription regulation</keyword>
<dbReference type="PANTHER" id="PTHR30055:SF234">
    <property type="entry name" value="HTH-TYPE TRANSCRIPTIONAL REGULATOR BETI"/>
    <property type="match status" value="1"/>
</dbReference>
<dbReference type="Pfam" id="PF00440">
    <property type="entry name" value="TetR_N"/>
    <property type="match status" value="1"/>
</dbReference>
<evidence type="ECO:0000313" key="6">
    <source>
        <dbReference type="EMBL" id="ARQ13033.1"/>
    </source>
</evidence>
<accession>A0AAN1EMS2</accession>
<keyword evidence="2 4" id="KW-0238">DNA-binding</keyword>